<dbReference type="AlphaFoldDB" id="A0A6A0B2H8"/>
<dbReference type="GO" id="GO:0006310">
    <property type="term" value="P:DNA recombination"/>
    <property type="evidence" value="ECO:0007669"/>
    <property type="project" value="UniProtKB-KW"/>
</dbReference>
<dbReference type="PROSITE" id="PS51898">
    <property type="entry name" value="TYR_RECOMBINASE"/>
    <property type="match status" value="1"/>
</dbReference>
<proteinExistence type="predicted"/>
<dbReference type="Pfam" id="PF00589">
    <property type="entry name" value="Phage_integrase"/>
    <property type="match status" value="1"/>
</dbReference>
<gene>
    <name evidence="3" type="ORF">SCWH03_49910</name>
</gene>
<protein>
    <recommendedName>
        <fullName evidence="2">Tyr recombinase domain-containing protein</fullName>
    </recommendedName>
</protein>
<dbReference type="EMBL" id="BLLG01000019">
    <property type="protein sequence ID" value="GFH38741.1"/>
    <property type="molecule type" value="Genomic_DNA"/>
</dbReference>
<evidence type="ECO:0000259" key="2">
    <source>
        <dbReference type="PROSITE" id="PS51898"/>
    </source>
</evidence>
<dbReference type="GO" id="GO:0003677">
    <property type="term" value="F:DNA binding"/>
    <property type="evidence" value="ECO:0007669"/>
    <property type="project" value="InterPro"/>
</dbReference>
<keyword evidence="4" id="KW-1185">Reference proteome</keyword>
<dbReference type="InterPro" id="IPR013762">
    <property type="entry name" value="Integrase-like_cat_sf"/>
</dbReference>
<sequence length="88" mass="9285">MDVALRMVLPPVRFHDLRHGAATMPIAAGVDDRFASEVLGHASVAFTKDVYADIAEERAADATRRIAAFIPRAIRPAVAGAISMPSGG</sequence>
<dbReference type="InterPro" id="IPR011010">
    <property type="entry name" value="DNA_brk_join_enz"/>
</dbReference>
<reference evidence="3 4" key="1">
    <citation type="submission" date="2020-02" db="EMBL/GenBank/DDBJ databases">
        <title>Whole Genome Shotgun Sequence of Streptomyces sp. strain CWH03.</title>
        <authorList>
            <person name="Dohra H."/>
            <person name="Kodani S."/>
            <person name="Yamamura H."/>
        </authorList>
    </citation>
    <scope>NUCLEOTIDE SEQUENCE [LARGE SCALE GENOMIC DNA]</scope>
    <source>
        <strain evidence="3 4">CWH03</strain>
    </source>
</reference>
<accession>A0A6A0B2H8</accession>
<comment type="caution">
    <text evidence="3">The sequence shown here is derived from an EMBL/GenBank/DDBJ whole genome shotgun (WGS) entry which is preliminary data.</text>
</comment>
<organism evidence="3 4">
    <name type="scientific">Streptomyces pacificus</name>
    <dbReference type="NCBI Taxonomy" id="2705029"/>
    <lineage>
        <taxon>Bacteria</taxon>
        <taxon>Bacillati</taxon>
        <taxon>Actinomycetota</taxon>
        <taxon>Actinomycetes</taxon>
        <taxon>Kitasatosporales</taxon>
        <taxon>Streptomycetaceae</taxon>
        <taxon>Streptomyces</taxon>
    </lineage>
</organism>
<evidence type="ECO:0000313" key="4">
    <source>
        <dbReference type="Proteomes" id="UP000484988"/>
    </source>
</evidence>
<dbReference type="InterPro" id="IPR002104">
    <property type="entry name" value="Integrase_catalytic"/>
</dbReference>
<dbReference type="Proteomes" id="UP000484988">
    <property type="component" value="Unassembled WGS sequence"/>
</dbReference>
<dbReference type="SUPFAM" id="SSF56349">
    <property type="entry name" value="DNA breaking-rejoining enzymes"/>
    <property type="match status" value="1"/>
</dbReference>
<keyword evidence="1" id="KW-0233">DNA recombination</keyword>
<name>A0A6A0B2H8_9ACTN</name>
<feature type="domain" description="Tyr recombinase" evidence="2">
    <location>
        <begin position="1"/>
        <end position="64"/>
    </location>
</feature>
<evidence type="ECO:0000313" key="3">
    <source>
        <dbReference type="EMBL" id="GFH38741.1"/>
    </source>
</evidence>
<dbReference type="Gene3D" id="1.10.443.10">
    <property type="entry name" value="Intergrase catalytic core"/>
    <property type="match status" value="1"/>
</dbReference>
<evidence type="ECO:0000256" key="1">
    <source>
        <dbReference type="ARBA" id="ARBA00023172"/>
    </source>
</evidence>
<dbReference type="GO" id="GO:0015074">
    <property type="term" value="P:DNA integration"/>
    <property type="evidence" value="ECO:0007669"/>
    <property type="project" value="InterPro"/>
</dbReference>
<dbReference type="RefSeq" id="WP_254076976.1">
    <property type="nucleotide sequence ID" value="NZ_BLLG01000019.1"/>
</dbReference>